<accession>A0ABV8M8R8</accession>
<dbReference type="Gene3D" id="6.10.140.1830">
    <property type="match status" value="2"/>
</dbReference>
<keyword evidence="7" id="KW-0012">Acyltransferase</keyword>
<dbReference type="Pfam" id="PF02801">
    <property type="entry name" value="Ketoacyl-synt_C"/>
    <property type="match status" value="3"/>
</dbReference>
<dbReference type="NCBIfam" id="NF045894">
    <property type="entry name" value="PKS_plus_SDR"/>
    <property type="match status" value="2"/>
</dbReference>
<keyword evidence="6" id="KW-0511">Multifunctional enzyme</keyword>
<gene>
    <name evidence="11" type="ORF">ACFO0M_13760</name>
</gene>
<evidence type="ECO:0000259" key="9">
    <source>
        <dbReference type="PROSITE" id="PS50075"/>
    </source>
</evidence>
<dbReference type="SUPFAM" id="SSF55048">
    <property type="entry name" value="Probable ACP-binding domain of malonyl-CoA ACP transacylase"/>
    <property type="match status" value="3"/>
</dbReference>
<feature type="domain" description="Carrier" evidence="9">
    <location>
        <begin position="4450"/>
        <end position="4525"/>
    </location>
</feature>
<evidence type="ECO:0000313" key="12">
    <source>
        <dbReference type="Proteomes" id="UP001595788"/>
    </source>
</evidence>
<feature type="domain" description="Carrier" evidence="9">
    <location>
        <begin position="2917"/>
        <end position="2992"/>
    </location>
</feature>
<proteinExistence type="predicted"/>
<dbReference type="InterPro" id="IPR016039">
    <property type="entry name" value="Thiolase-like"/>
</dbReference>
<evidence type="ECO:0000256" key="5">
    <source>
        <dbReference type="ARBA" id="ARBA00023194"/>
    </source>
</evidence>
<dbReference type="InterPro" id="IPR014031">
    <property type="entry name" value="Ketoacyl_synth_C"/>
</dbReference>
<dbReference type="SUPFAM" id="SSF51735">
    <property type="entry name" value="NAD(P)-binding Rossmann-fold domains"/>
    <property type="match status" value="6"/>
</dbReference>
<dbReference type="PANTHER" id="PTHR43775">
    <property type="entry name" value="FATTY ACID SYNTHASE"/>
    <property type="match status" value="1"/>
</dbReference>
<feature type="region of interest" description="Disordered" evidence="8">
    <location>
        <begin position="1440"/>
        <end position="1462"/>
    </location>
</feature>
<evidence type="ECO:0000256" key="1">
    <source>
        <dbReference type="ARBA" id="ARBA00001957"/>
    </source>
</evidence>
<dbReference type="Gene3D" id="3.40.366.10">
    <property type="entry name" value="Malonyl-Coenzyme A Acyl Carrier Protein, domain 2"/>
    <property type="match status" value="3"/>
</dbReference>
<dbReference type="InterPro" id="IPR001227">
    <property type="entry name" value="Ac_transferase_dom_sf"/>
</dbReference>
<comment type="caution">
    <text evidence="11">The sequence shown here is derived from an EMBL/GenBank/DDBJ whole genome shotgun (WGS) entry which is preliminary data.</text>
</comment>
<reference evidence="12" key="1">
    <citation type="journal article" date="2019" name="Int. J. Syst. Evol. Microbiol.">
        <title>The Global Catalogue of Microorganisms (GCM) 10K type strain sequencing project: providing services to taxonomists for standard genome sequencing and annotation.</title>
        <authorList>
            <consortium name="The Broad Institute Genomics Platform"/>
            <consortium name="The Broad Institute Genome Sequencing Center for Infectious Disease"/>
            <person name="Wu L."/>
            <person name="Ma J."/>
        </authorList>
    </citation>
    <scope>NUCLEOTIDE SEQUENCE [LARGE SCALE GENOMIC DNA]</scope>
    <source>
        <strain evidence="12">2803GPT1-18</strain>
    </source>
</reference>
<feature type="domain" description="Ketosynthase family 3 (KS3)" evidence="10">
    <location>
        <begin position="1566"/>
        <end position="1980"/>
    </location>
</feature>
<dbReference type="CDD" id="cd08952">
    <property type="entry name" value="KR_1_SDR_x"/>
    <property type="match status" value="3"/>
</dbReference>
<dbReference type="Pfam" id="PF00550">
    <property type="entry name" value="PP-binding"/>
    <property type="match status" value="3"/>
</dbReference>
<dbReference type="InterPro" id="IPR009081">
    <property type="entry name" value="PP-bd_ACP"/>
</dbReference>
<keyword evidence="5" id="KW-0045">Antibiotic biosynthesis</keyword>
<evidence type="ECO:0000256" key="8">
    <source>
        <dbReference type="SAM" id="MobiDB-lite"/>
    </source>
</evidence>
<evidence type="ECO:0000256" key="7">
    <source>
        <dbReference type="ARBA" id="ARBA00023315"/>
    </source>
</evidence>
<keyword evidence="3" id="KW-0597">Phosphoprotein</keyword>
<keyword evidence="4" id="KW-0808">Transferase</keyword>
<feature type="domain" description="Ketosynthase family 3 (KS3)" evidence="10">
    <location>
        <begin position="3010"/>
        <end position="3436"/>
    </location>
</feature>
<dbReference type="InterPro" id="IPR050091">
    <property type="entry name" value="PKS_NRPS_Biosynth_Enz"/>
</dbReference>
<dbReference type="Gene3D" id="3.40.50.720">
    <property type="entry name" value="NAD(P)-binding Rossmann-like Domain"/>
    <property type="match status" value="3"/>
</dbReference>
<dbReference type="InterPro" id="IPR013968">
    <property type="entry name" value="PKS_KR"/>
</dbReference>
<evidence type="ECO:0000256" key="6">
    <source>
        <dbReference type="ARBA" id="ARBA00023268"/>
    </source>
</evidence>
<dbReference type="Pfam" id="PF08659">
    <property type="entry name" value="KR"/>
    <property type="match status" value="3"/>
</dbReference>
<dbReference type="SMART" id="SM00827">
    <property type="entry name" value="PKS_AT"/>
    <property type="match status" value="3"/>
</dbReference>
<dbReference type="SMART" id="SM00823">
    <property type="entry name" value="PKS_PP"/>
    <property type="match status" value="3"/>
</dbReference>
<dbReference type="Gene3D" id="3.30.70.3290">
    <property type="match status" value="3"/>
</dbReference>
<dbReference type="InterPro" id="IPR016036">
    <property type="entry name" value="Malonyl_transacylase_ACP-bd"/>
</dbReference>
<evidence type="ECO:0000256" key="2">
    <source>
        <dbReference type="ARBA" id="ARBA00022450"/>
    </source>
</evidence>
<sequence length="4608" mass="479014">MTMPTAPDKLVEALRAALRDNERLKQRNQRLEQVAHEPIAIIGMGCRFPGGVANPDQLWQVLTGGVDAVSEFPARPGWELDTLLDPDPDSRGTTYVAQGGFLHDADRFDAGFFGISPREALAMDPQQRLLLEVAWETLEQARIAPTSLRGTATGVFTGATGADYGPLMAQSGIDTDGYLATGSAASVASGRIAYVLGLEGPAVTVDTACSSSLVALHLAVQSLRSGECSLALAGGATLMASPSTFQEFSRQRGLAPDGRVKAFSDDADGTSWSEGVGLLLVERLADARRNGHRVLAVVKGTAANQDGASNGLTAPNGKAQQRVIRQALANAGVTGADVDVVEAHGTGTTLGDPIEARALLATYGQERAAGRPLWLGSVKSNLGHTQGAAGVAGVMKMVLAMRHGLLPRTLHVTTPTSHVDWSAGDVRLLTEDHEWPAVPARPRRAGVSAFGMSGTNAHVIVEEAPAEEPGQPGDVVAGPVPWLLSGRSPAALRGQATGLAALSADPVDVGWSLLASRSSFEHRAVVVDGDPAGLAAVAGGVPADGVVSGVVSGAAGRVVLVFPGQGAQWAGMGVELAEASPVFAARLAECEAALSGFVDWSLTDVLRQVPDAPSLERVDVVQPASWAVMVSLAALWESYGVRPAAVVGHSQGEIAAACVAGALTLTDGARVVCLRSRAVASLPTGGGMAVVGLPVAAAEELLDGFAGVHVAAVNGPASVVLSGDRAALDRVGVECERREVRFRLVPVDYASHSPAVAGLRDDLLRDLAPVRPLAGRVPLVSTVTGAVVDPSTLDADYWFRNLREPVRFADAIRTLAADGYGTFVEASPHPVLTTAVEETVREATGGGDDPCVVGSLRRDDGGPRRFLLSAGEAWARGVDVDWTAAFPAGGGRLVDLPTYPFQRQSYWPEFDTDEPTPAATDTGDHDFWAAVDRADTTALAATLHTDITVLDPVLPALARWHRRRRAEHTADAWRYQVTWRPRPGDRTRPALTGRWLLARPATGVDEDLAADVLDALTAHGADVHPLTLPDDDADLRRALTDALAALDPAPVGVLSLAALDERPHPAHPAVPVGLAATVALVQALGDTHPTARVWIATRDAVAIGPADRARRLPQAAAWGLGRVVGLEHPDRWGGLVDLPARLDARGRERLAAALADGSEDQLALRGSGTFVRRLTHAPAGDRPARRWQPRGTVLVTGGTGGIGAALARWLAAEGAQHLVLTGRRGADAPGVAELRAELTALGVDVTVTACDVTDRDALARVLDAIGERHPLTAVVHAAGVGQYQPLTDTGVADLADVLAAKVLGAAHLDDLLGDRPLDAFVLFSSSAGVWGSGGQSGYAAANAWLDALAEDRRSRGRTATSVAWGAWADAGMATDAGMARHLTGRGVRAMPPALALTALRGAVERDEATAVVADLDWDRFAPTFAAARPRPLLDDLPEARRALDSGRPAGDTDPGDDGLRRRLADRPAAEQTRELLDLVRTHAAAVLGHDGADGIDPGRAFRDLGFDSLTAIELRNRLGAVTGLRLPATLVFDHAQPRRLAAHLRSELFGGQDGPDPADLGGAATDEPIAIIGMACRYPGDVRSPEDLWRLLAAGTDALSPLPVDRGWPAFVAGVAEGGFVPDATGFDAAFFEMSPREALATDPQQRLLLETAWEAVERAGIDPGALRGTRTGVFIGGNNMGYGVGPEIPEEVRGHLLVGNATSVVSGRVAYTLGLEGPAVTLDTACSSSLVALHWASQSLRSGESALALAGGVAVLVTPDSFTEFSRQGGLAADGRCKAFSDDADGTGWGEGVGVLVLERLSDARRNGHRVLAVVRGSATNSDGASNGLSAPSGPAQQRVIRQALANAGLSTADVDAVEAHGTGTRLGDPIEAHALLATYGQDRPADRPVLLGSVKSNLGHTQAAAGVAGVIKMVLALRHEALPRTLHVDTPSSHVDWSAGAVELLTEERPWPRGDAPRRAGVSAFGISGTNAHVIIEEAPDSAPAPAVAEVVLPVVPWVLSAKSPTALAAQAARLASEVPGSAVDVAFSLATTRSALDRRVVVLGTDTDQLRAGLASVVEGVPSAGVVSGVAREGLTGFVFSGQGGQRLGMGRELAAVFPVFEAALSEVCAQFDTLLDRPLREVVDGATDEPDRPDTAADLAQTGWAQPALFAVEVALFRLLESWGVTPDYLIGHSVGELAAAHVAGVLDLPDACRLVAARASLMQALPSGGAMWAVRASVDEVTPLLVEGASIAAVNAPGQVVVSGTREAVEQVAGGLTDRRGRWLTVSHAFHSALMDPMLAEFTRVAGTVALRRPQIPIISTLTGEVVDEFTPTYWADQVRGTVAFGAAVDKAAELGVTRYVEVGPDASLVAAVEETRPEALAVPVLRRDRAEAGSAVTALARLWAHGGPVDWAAFHAPTGARVVDLPTYPFQHQRYWLQGWATEQADPTDRWSYRVDWRPVADPTAGPLTGRWLLLAPADADPDLVTTVTDGLRAAGATTAALTVDPDADRAALAALLAGHTDATGVLHLAAASADAGPAAAGTLAEVVQALGDAAVTAPLWCVTTGAVRVADADPAPRTDLAAAWGLGRVAALEHPDRWGGLVDLPASPTPRDVARLTALLTGATGEDQLAVRAGGTYARRLLRHTPPAAAPQDRPLGDTVLVTGGTGALGGHVARWLAAHGAHHLVLTSRRGPDAPGATELRDELTAAGVRVTVAACDAADRAALAALLDRLDTDGVRVDAVVHAAGVLHDALLHTMDRAQLAEVWAAKATAALHLHELFADRDLTAFVLFSSLAGTLGSVGQAGYAAANAALDALAETRRAAGRPALSVAWGPWAGTGMAATGHLTDQLRRGGLDPMDAAPALAALERHLAGDAPCVVVSDADWNRLAATGTRPLLAELTDPADRTAPADEDAALRREVLALHPGTRHTAVLEAVRTQIADVLGHASIAPVEPEAPLSTLGFTSLLALDLRGRLNTLTGLALPATLVFDHPTADALARHLLAEITGTRSTEAVAATGGDSTDDPIVVVSMSCRFAGGVDTPEELWRLLSDGADAMSAFPTDRGWDTASLYHPDPDHEGTSYAREGGFLPGVGGFDADLFGINPREALAMDPQQRLLLECSWEAFERAGIDPRAVRGSRIGVFAGTNGQDYPAALHHSAENLAGYVATGSAASVFSGRLAYAFGLEGPALTVDTACSASLVALHLASQALRAGECSAALVAGATVMTTPGVFVEFSRQRALSPDGRCKAFSDDADGTGWGEGAAVVLLERLSEARRHGHPVLAVLRGSAVNSDGASNGLTAPNGAAQQRVIRQALANAGLVTGDVDAVEAHGTGTSLGDPIEAHALLATYGQDRPADRPLWLGSVKSNIGHTQAAAGLAGVLKMVLALRHGTLPATLHVSAPSRHVDWGDGGVRLLTEARSWPAGERPRRAGVSAFGVSGTNAHAILEQAPDPDGSTAPEPDRVALPVVPWLLAGRTEAALTDQADRLLPAVTGPDAPAVRDVAWTLAVSRAALEHRAVVVGGTRDELAAGLAALAAGRDAPHVVTGTAGAPGRTVFVFPGQGAQWIGMATELAAAAPVFADRLAECERALAEFVDWTLTDVLRGAPDAPGLDRVDVVQPALWAVMVSLAALWQHHGVRPHAVIGHSQGEIAAACVAGALTLRDAARIVALRSQALTALAGHGGMVSLALPADAAGDLLADLDGRATVAAVNGPASVVVSGDPATLDEVLRRAEDRQIRTRRIPVDYASHGPHVDRIRDELHTLLAPTAPRPPQVPMLSTVTGDWVGADELDGDYWFRNLRQPVLLDPAVRTLAAAGHRTYVELSPHPVLTVPLRDTLDDLAVTAGRVYVGGSLRRDDGGPRRFVTSLAEAYVSGVDVDWTTVVDGDLVALPTYPFQRRMFWPRPATVDPAARTGDAVDDAFWAEVDQRDVDGLATTLGVDPTALAGVLPALADWRRSRHEAAALDSWRYRITWRTLAERPGHPTGTWLVLAPEGVDAPWCAAVTDALPDARTVAVDAGTLTREALAALLDDQPGPVHGVLSLLAVDERPHPAYPAVPAGLAATLLLAQAAADTARAAPLWLATRAAVTAAPDDRLAGTAQPQVWGLGRVVGLEHADRWGGLVDLPATVDEPVARRLRQVLAGTGDEDQVAVRARGVYGRRLVPAPLGDAPPTVTWRPRGTALITGGTGGIGARVARWLAAAGAEHLVLTSRRGSDAPGAGDLDAELTALGARVTIAACDVADRAALAGLLDGLRDAGDEIRTVVHAAGVVQATALTEMTLGECAEVLAAKTLGATHLDDLLGDRPLDAFVLFSSNAGVWGSGGQGAYAAANAHLDALAQSRRERGRTATSVAWGAWGGGGMAADPAAEEHLRRRGVLVMPPERALAALHQALDHDETVLTVADVDWDRFAPSFAAARSRPLLAELPAAQRALRPAAEPDAAPGAGGGRGEQLRAMSPVERDAALHDLVRSAVATVLGHDDPQAVDAGRAFKDLGFDSLTSVELRNRLTSATGLTLPATLVFDHPTPLDLVALLRGRYAGEQQAASPEQAVQAALDKLEAGISALSPDHQLDEVQARLRSLISTLGDRQSAGAAEPVSRQLETASDDELFEFIHREFGKSS</sequence>
<dbReference type="InterPro" id="IPR041618">
    <property type="entry name" value="PKS_DE"/>
</dbReference>
<dbReference type="InterPro" id="IPR006162">
    <property type="entry name" value="Ppantetheine_attach_site"/>
</dbReference>
<feature type="domain" description="Carrier" evidence="9">
    <location>
        <begin position="1473"/>
        <end position="1548"/>
    </location>
</feature>
<dbReference type="SMART" id="SM00825">
    <property type="entry name" value="PKS_KS"/>
    <property type="match status" value="3"/>
</dbReference>
<dbReference type="InterPro" id="IPR015083">
    <property type="entry name" value="NorB/c/GfsB-D-like_docking"/>
</dbReference>
<dbReference type="InterPro" id="IPR036291">
    <property type="entry name" value="NAD(P)-bd_dom_sf"/>
</dbReference>
<dbReference type="SUPFAM" id="SSF52151">
    <property type="entry name" value="FabD/lysophospholipase-like"/>
    <property type="match status" value="3"/>
</dbReference>
<dbReference type="PANTHER" id="PTHR43775:SF51">
    <property type="entry name" value="INACTIVE PHENOLPHTHIOCEROL SYNTHESIS POLYKETIDE SYNTHASE TYPE I PKS1-RELATED"/>
    <property type="match status" value="1"/>
</dbReference>
<feature type="domain" description="Ketosynthase family 3 (KS3)" evidence="10">
    <location>
        <begin position="36"/>
        <end position="463"/>
    </location>
</feature>
<evidence type="ECO:0000259" key="10">
    <source>
        <dbReference type="PROSITE" id="PS52004"/>
    </source>
</evidence>
<dbReference type="SUPFAM" id="SSF47336">
    <property type="entry name" value="ACP-like"/>
    <property type="match status" value="3"/>
</dbReference>
<dbReference type="Gene3D" id="1.10.1200.10">
    <property type="entry name" value="ACP-like"/>
    <property type="match status" value="3"/>
</dbReference>
<dbReference type="SMART" id="SM01294">
    <property type="entry name" value="PKS_PP_betabranch"/>
    <property type="match status" value="3"/>
</dbReference>
<dbReference type="Pfam" id="PF00109">
    <property type="entry name" value="ketoacyl-synt"/>
    <property type="match status" value="3"/>
</dbReference>
<dbReference type="Gene3D" id="3.40.47.10">
    <property type="match status" value="3"/>
</dbReference>
<dbReference type="InterPro" id="IPR018201">
    <property type="entry name" value="Ketoacyl_synth_AS"/>
</dbReference>
<dbReference type="Pfam" id="PF16197">
    <property type="entry name" value="KAsynt_C_assoc"/>
    <property type="match status" value="3"/>
</dbReference>
<name>A0ABV8M8R8_9ACTN</name>
<dbReference type="InterPro" id="IPR020806">
    <property type="entry name" value="PKS_PP-bd"/>
</dbReference>
<dbReference type="PROSITE" id="PS00606">
    <property type="entry name" value="KS3_1"/>
    <property type="match status" value="3"/>
</dbReference>
<dbReference type="InterPro" id="IPR057326">
    <property type="entry name" value="KR_dom"/>
</dbReference>
<dbReference type="Pfam" id="PF00698">
    <property type="entry name" value="Acyl_transf_1"/>
    <property type="match status" value="3"/>
</dbReference>
<evidence type="ECO:0000313" key="11">
    <source>
        <dbReference type="EMBL" id="MFC4147316.1"/>
    </source>
</evidence>
<evidence type="ECO:0000256" key="3">
    <source>
        <dbReference type="ARBA" id="ARBA00022553"/>
    </source>
</evidence>
<dbReference type="PROSITE" id="PS52004">
    <property type="entry name" value="KS3_2"/>
    <property type="match status" value="3"/>
</dbReference>
<dbReference type="SUPFAM" id="SSF53901">
    <property type="entry name" value="Thiolase-like"/>
    <property type="match status" value="3"/>
</dbReference>
<keyword evidence="12" id="KW-1185">Reference proteome</keyword>
<dbReference type="InterPro" id="IPR020841">
    <property type="entry name" value="PKS_Beta-ketoAc_synthase_dom"/>
</dbReference>
<dbReference type="PROSITE" id="PS00012">
    <property type="entry name" value="PHOSPHOPANTETHEINE"/>
    <property type="match status" value="2"/>
</dbReference>
<dbReference type="SMART" id="SM00822">
    <property type="entry name" value="PKS_KR"/>
    <property type="match status" value="3"/>
</dbReference>
<dbReference type="CDD" id="cd00833">
    <property type="entry name" value="PKS"/>
    <property type="match status" value="3"/>
</dbReference>
<dbReference type="Proteomes" id="UP001595788">
    <property type="component" value="Unassembled WGS sequence"/>
</dbReference>
<dbReference type="Pfam" id="PF08990">
    <property type="entry name" value="Docking"/>
    <property type="match status" value="1"/>
</dbReference>
<dbReference type="Pfam" id="PF18369">
    <property type="entry name" value="PKS_DE"/>
    <property type="match status" value="2"/>
</dbReference>
<dbReference type="PROSITE" id="PS50075">
    <property type="entry name" value="CARRIER"/>
    <property type="match status" value="3"/>
</dbReference>
<dbReference type="InterPro" id="IPR014043">
    <property type="entry name" value="Acyl_transferase_dom"/>
</dbReference>
<feature type="compositionally biased region" description="Low complexity" evidence="8">
    <location>
        <begin position="4421"/>
        <end position="4430"/>
    </location>
</feature>
<dbReference type="RefSeq" id="WP_377522141.1">
    <property type="nucleotide sequence ID" value="NZ_JBHSBT010000015.1"/>
</dbReference>
<protein>
    <submittedName>
        <fullName evidence="11">Type I polyketide synthase</fullName>
    </submittedName>
</protein>
<keyword evidence="2" id="KW-0596">Phosphopantetheine</keyword>
<feature type="region of interest" description="Disordered" evidence="8">
    <location>
        <begin position="4421"/>
        <end position="4440"/>
    </location>
</feature>
<dbReference type="InterPro" id="IPR032821">
    <property type="entry name" value="PKS_assoc"/>
</dbReference>
<comment type="cofactor">
    <cofactor evidence="1">
        <name>pantetheine 4'-phosphate</name>
        <dbReference type="ChEBI" id="CHEBI:47942"/>
    </cofactor>
</comment>
<dbReference type="InterPro" id="IPR014030">
    <property type="entry name" value="Ketoacyl_synth_N"/>
</dbReference>
<dbReference type="InterPro" id="IPR036736">
    <property type="entry name" value="ACP-like_sf"/>
</dbReference>
<organism evidence="11 12">
    <name type="scientific">Micromonospora mangrovi</name>
    <dbReference type="NCBI Taxonomy" id="1182597"/>
    <lineage>
        <taxon>Bacteria</taxon>
        <taxon>Bacillati</taxon>
        <taxon>Actinomycetota</taxon>
        <taxon>Actinomycetes</taxon>
        <taxon>Micromonosporales</taxon>
        <taxon>Micromonosporaceae</taxon>
        <taxon>Micromonospora</taxon>
    </lineage>
</organism>
<dbReference type="EMBL" id="JBHSBT010000015">
    <property type="protein sequence ID" value="MFC4147316.1"/>
    <property type="molecule type" value="Genomic_DNA"/>
</dbReference>
<evidence type="ECO:0000256" key="4">
    <source>
        <dbReference type="ARBA" id="ARBA00022679"/>
    </source>
</evidence>
<dbReference type="InterPro" id="IPR016035">
    <property type="entry name" value="Acyl_Trfase/lysoPLipase"/>
</dbReference>